<evidence type="ECO:0000313" key="1">
    <source>
        <dbReference type="EnsemblPlants" id="TraesCS3B02G033000.1.cds1"/>
    </source>
</evidence>
<dbReference type="EnsemblPlants" id="TraesCS3B02G033000.1">
    <property type="protein sequence ID" value="TraesCS3B02G033000.1.cds1"/>
    <property type="gene ID" value="TraesCS3B02G033000"/>
</dbReference>
<dbReference type="HOGENOM" id="CLU_001090_0_0_1"/>
<evidence type="ECO:0008006" key="3">
    <source>
        <dbReference type="Google" id="ProtNLM"/>
    </source>
</evidence>
<name>A0A077RPA9_WHEAT</name>
<dbReference type="Proteomes" id="UP000019116">
    <property type="component" value="Chromosome 3B"/>
</dbReference>
<dbReference type="AlphaFoldDB" id="A0A077RPA9"/>
<organism evidence="1">
    <name type="scientific">Triticum aestivum</name>
    <name type="common">Wheat</name>
    <dbReference type="NCBI Taxonomy" id="4565"/>
    <lineage>
        <taxon>Eukaryota</taxon>
        <taxon>Viridiplantae</taxon>
        <taxon>Streptophyta</taxon>
        <taxon>Embryophyta</taxon>
        <taxon>Tracheophyta</taxon>
        <taxon>Spermatophyta</taxon>
        <taxon>Magnoliopsida</taxon>
        <taxon>Liliopsida</taxon>
        <taxon>Poales</taxon>
        <taxon>Poaceae</taxon>
        <taxon>BOP clade</taxon>
        <taxon>Pooideae</taxon>
        <taxon>Triticodae</taxon>
        <taxon>Triticeae</taxon>
        <taxon>Triticinae</taxon>
        <taxon>Triticum</taxon>
    </lineage>
</organism>
<evidence type="ECO:0000313" key="2">
    <source>
        <dbReference type="Proteomes" id="UP000019116"/>
    </source>
</evidence>
<sequence>MEVVLSAAAGDLVSRFFSFLIGRYSEAPCSEEKHAERLQRLLLRAQMVVEEADGRYITNSGMLLQLKMLATAMYHGYHALDTFKCNQLIREGTKEVMSSGSFSSYLATPLKRFRANAGVSNHQVDNNCDLQDALLNLETVVSNITEFVILLGGCEPMFRRPYDTYLYVNNCMFGRWTEKQQVINFLLQRNPRASPSVLPIIGGYLVGKKTLVAHVCNDEKVRSYFSSILHFNGDNFHMVETERCTGRALVVVKFVSEVNDEDWKSFYRAVTSISTESKVIIISRMESLTRYGTVKPIHLSRLPDEEYSYLFKALAFGSAHSEDHPKLTLLAGEFIKLLDGSFVAAYSLTNGLRTNLSLQFWLSMLKRYKNVTKNNLSMFGEHPSDRFKKRCAVDFTNFLPSPAAPLHLMPPRTEARKLPKIRIGEIIENSSLRPKGDFVLVTWESQIPPYTEFSYHVPYCAQQQPKTTLRRKREAIISL</sequence>
<dbReference type="Gramene" id="TraesCAD_scaffold_028828_01G000100.1">
    <property type="protein sequence ID" value="TraesCAD_scaffold_028828_01G000100.1"/>
    <property type="gene ID" value="TraesCAD_scaffold_028828_01G000100"/>
</dbReference>
<protein>
    <recommendedName>
        <fullName evidence="3">Rx N-terminal domain-containing protein</fullName>
    </recommendedName>
</protein>
<dbReference type="OMA" id="IMPPRVE"/>
<dbReference type="Gramene" id="TraesCS3B02G033000.1">
    <property type="protein sequence ID" value="TraesCS3B02G033000.1.cds1"/>
    <property type="gene ID" value="TraesCS3B02G033000"/>
</dbReference>
<dbReference type="Gramene" id="TraesJUL3B03G01556120.1">
    <property type="protein sequence ID" value="TraesJUL3B03G01556120.1.CDS1"/>
    <property type="gene ID" value="TraesJUL3B03G01556120"/>
</dbReference>
<keyword evidence="2" id="KW-1185">Reference proteome</keyword>
<reference evidence="1" key="1">
    <citation type="submission" date="2018-08" db="EMBL/GenBank/DDBJ databases">
        <authorList>
            <person name="Rossello M."/>
        </authorList>
    </citation>
    <scope>NUCLEOTIDE SEQUENCE [LARGE SCALE GENOMIC DNA]</scope>
    <source>
        <strain evidence="1">cv. Chinese Spring</strain>
    </source>
</reference>
<dbReference type="ExpressionAtlas" id="A0A077RPA9">
    <property type="expression patterns" value="baseline"/>
</dbReference>
<dbReference type="InterPro" id="IPR027417">
    <property type="entry name" value="P-loop_NTPase"/>
</dbReference>
<dbReference type="PANTHER" id="PTHR33377:SF18">
    <property type="entry name" value="RX N-TERMINAL DOMAIN-CONTAINING PROTEIN"/>
    <property type="match status" value="1"/>
</dbReference>
<dbReference type="PANTHER" id="PTHR33377">
    <property type="entry name" value="OS10G0134700 PROTEIN-RELATED"/>
    <property type="match status" value="1"/>
</dbReference>
<dbReference type="PaxDb" id="4565-Traes_3B_F247D2A3E.1"/>
<dbReference type="Gramene" id="TraesNOR3B03G01565490.1">
    <property type="protein sequence ID" value="TraesNOR3B03G01565490.1.CDS1"/>
    <property type="gene ID" value="TraesNOR3B03G01565490"/>
</dbReference>
<dbReference type="OrthoDB" id="593438at2759"/>
<proteinExistence type="predicted"/>
<dbReference type="SUPFAM" id="SSF52540">
    <property type="entry name" value="P-loop containing nucleoside triphosphate hydrolases"/>
    <property type="match status" value="1"/>
</dbReference>
<dbReference type="Gramene" id="TraesCS3B03G0076600.1">
    <property type="protein sequence ID" value="TraesCS3B03G0076600.1.CDS1"/>
    <property type="gene ID" value="TraesCS3B03G0076600"/>
</dbReference>
<accession>A0A077RPA9</accession>
<reference evidence="1" key="2">
    <citation type="submission" date="2018-10" db="UniProtKB">
        <authorList>
            <consortium name="EnsemblPlants"/>
        </authorList>
    </citation>
    <scope>IDENTIFICATION</scope>
</reference>